<dbReference type="Gene3D" id="1.20.1260.10">
    <property type="match status" value="1"/>
</dbReference>
<dbReference type="GO" id="GO:0004322">
    <property type="term" value="F:ferroxidase activity"/>
    <property type="evidence" value="ECO:0007669"/>
    <property type="project" value="UniProtKB-EC"/>
</dbReference>
<dbReference type="GO" id="GO:0006879">
    <property type="term" value="P:intracellular iron ion homeostasis"/>
    <property type="evidence" value="ECO:0007669"/>
    <property type="project" value="UniProtKB-KW"/>
</dbReference>
<gene>
    <name evidence="10" type="primary">LOC100906966</name>
</gene>
<evidence type="ECO:0000256" key="4">
    <source>
        <dbReference type="ARBA" id="ARBA00023004"/>
    </source>
</evidence>
<dbReference type="GeneID" id="100906966"/>
<dbReference type="GO" id="GO:0008199">
    <property type="term" value="F:ferric iron binding"/>
    <property type="evidence" value="ECO:0007669"/>
    <property type="project" value="InterPro"/>
</dbReference>
<name>A0AAJ6QM75_9ACAR</name>
<evidence type="ECO:0000256" key="7">
    <source>
        <dbReference type="SAM" id="SignalP"/>
    </source>
</evidence>
<organism evidence="9 10">
    <name type="scientific">Galendromus occidentalis</name>
    <name type="common">western predatory mite</name>
    <dbReference type="NCBI Taxonomy" id="34638"/>
    <lineage>
        <taxon>Eukaryota</taxon>
        <taxon>Metazoa</taxon>
        <taxon>Ecdysozoa</taxon>
        <taxon>Arthropoda</taxon>
        <taxon>Chelicerata</taxon>
        <taxon>Arachnida</taxon>
        <taxon>Acari</taxon>
        <taxon>Parasitiformes</taxon>
        <taxon>Mesostigmata</taxon>
        <taxon>Gamasina</taxon>
        <taxon>Phytoseioidea</taxon>
        <taxon>Phytoseiidae</taxon>
        <taxon>Typhlodrominae</taxon>
        <taxon>Galendromus</taxon>
    </lineage>
</organism>
<feature type="chain" id="PRO_5042593213" description="Ferritin" evidence="7">
    <location>
        <begin position="21"/>
        <end position="223"/>
    </location>
</feature>
<comment type="catalytic activity">
    <reaction evidence="6">
        <text>4 Fe(2+) + O2 + 4 H(+) = 4 Fe(3+) + 2 H2O</text>
        <dbReference type="Rhea" id="RHEA:11148"/>
        <dbReference type="ChEBI" id="CHEBI:15377"/>
        <dbReference type="ChEBI" id="CHEBI:15378"/>
        <dbReference type="ChEBI" id="CHEBI:15379"/>
        <dbReference type="ChEBI" id="CHEBI:29033"/>
        <dbReference type="ChEBI" id="CHEBI:29034"/>
        <dbReference type="EC" id="1.16.3.1"/>
    </reaction>
</comment>
<keyword evidence="3 5" id="KW-0479">Metal-binding</keyword>
<evidence type="ECO:0000313" key="10">
    <source>
        <dbReference type="RefSeq" id="XP_003737399.1"/>
    </source>
</evidence>
<accession>A0AAJ6QM75</accession>
<keyword evidence="2 6" id="KW-0409">Iron storage</keyword>
<dbReference type="InterPro" id="IPR009040">
    <property type="entry name" value="Ferritin-like_diiron"/>
</dbReference>
<protein>
    <recommendedName>
        <fullName evidence="6">Ferritin</fullName>
        <ecNumber evidence="6">1.16.3.1</ecNumber>
    </recommendedName>
</protein>
<evidence type="ECO:0000313" key="9">
    <source>
        <dbReference type="Proteomes" id="UP000694867"/>
    </source>
</evidence>
<keyword evidence="4 5" id="KW-0408">Iron</keyword>
<reference evidence="10" key="1">
    <citation type="submission" date="2025-08" db="UniProtKB">
        <authorList>
            <consortium name="RefSeq"/>
        </authorList>
    </citation>
    <scope>IDENTIFICATION</scope>
</reference>
<keyword evidence="6" id="KW-0560">Oxidoreductase</keyword>
<keyword evidence="7" id="KW-0732">Signal</keyword>
<comment type="similarity">
    <text evidence="1 6">Belongs to the ferritin family.</text>
</comment>
<sequence>MNRLLYIVPLLFAVVSARLATSFWFEEGSSQVHDTSRDDVLERLTRSVDNDVPSESSNKYHLHETCRVALQNQIDRELHASLVYQQMAAHFENNKVARKGFAKFFMDNSNEERDHAQKLISYINSRGGTIAAFRVSMPKDTTWASARAALESALELEIEVNNALHEVHGKAERDCTDPQLQDFLEANFLNEQVESIDNIHRLLATLNGMDQGLGEYLVNKDLQ</sequence>
<dbReference type="Pfam" id="PF00210">
    <property type="entry name" value="Ferritin"/>
    <property type="match status" value="1"/>
</dbReference>
<evidence type="ECO:0000256" key="3">
    <source>
        <dbReference type="ARBA" id="ARBA00022723"/>
    </source>
</evidence>
<dbReference type="GO" id="GO:0008198">
    <property type="term" value="F:ferrous iron binding"/>
    <property type="evidence" value="ECO:0007669"/>
    <property type="project" value="TreeGrafter"/>
</dbReference>
<feature type="binding site" evidence="5">
    <location>
        <position position="115"/>
    </location>
    <ligand>
        <name>Fe cation</name>
        <dbReference type="ChEBI" id="CHEBI:24875"/>
        <label>1</label>
    </ligand>
</feature>
<evidence type="ECO:0000259" key="8">
    <source>
        <dbReference type="PROSITE" id="PS50905"/>
    </source>
</evidence>
<dbReference type="GO" id="GO:0005737">
    <property type="term" value="C:cytoplasm"/>
    <property type="evidence" value="ECO:0007669"/>
    <property type="project" value="TreeGrafter"/>
</dbReference>
<feature type="signal peptide" evidence="7">
    <location>
        <begin position="1"/>
        <end position="20"/>
    </location>
</feature>
<feature type="binding site" evidence="5">
    <location>
        <position position="157"/>
    </location>
    <ligand>
        <name>Fe cation</name>
        <dbReference type="ChEBI" id="CHEBI:24875"/>
        <label>1</label>
    </ligand>
</feature>
<keyword evidence="9" id="KW-1185">Reference proteome</keyword>
<dbReference type="PANTHER" id="PTHR11431:SF75">
    <property type="entry name" value="FERRITIN"/>
    <property type="match status" value="1"/>
</dbReference>
<dbReference type="PANTHER" id="PTHR11431">
    <property type="entry name" value="FERRITIN"/>
    <property type="match status" value="1"/>
</dbReference>
<dbReference type="Proteomes" id="UP000694867">
    <property type="component" value="Unplaced"/>
</dbReference>
<evidence type="ECO:0000256" key="5">
    <source>
        <dbReference type="PIRSR" id="PIRSR601519-1"/>
    </source>
</evidence>
<evidence type="ECO:0000256" key="6">
    <source>
        <dbReference type="RuleBase" id="RU361145"/>
    </source>
</evidence>
<dbReference type="GO" id="GO:0006826">
    <property type="term" value="P:iron ion transport"/>
    <property type="evidence" value="ECO:0007669"/>
    <property type="project" value="InterPro"/>
</dbReference>
<dbReference type="InterPro" id="IPR001519">
    <property type="entry name" value="Ferritin"/>
</dbReference>
<feature type="binding site" evidence="5">
    <location>
        <position position="112"/>
    </location>
    <ligand>
        <name>Fe cation</name>
        <dbReference type="ChEBI" id="CHEBI:24875"/>
        <label>1</label>
    </ligand>
</feature>
<dbReference type="EC" id="1.16.3.1" evidence="6"/>
<dbReference type="InterPro" id="IPR012347">
    <property type="entry name" value="Ferritin-like"/>
</dbReference>
<proteinExistence type="inferred from homology"/>
<dbReference type="InterPro" id="IPR009078">
    <property type="entry name" value="Ferritin-like_SF"/>
</dbReference>
<dbReference type="RefSeq" id="XP_003737399.1">
    <property type="nucleotide sequence ID" value="XM_003737351.2"/>
</dbReference>
<evidence type="ECO:0000256" key="1">
    <source>
        <dbReference type="ARBA" id="ARBA00007513"/>
    </source>
</evidence>
<feature type="domain" description="Ferritin-like diiron" evidence="8">
    <location>
        <begin position="60"/>
        <end position="210"/>
    </location>
</feature>
<evidence type="ECO:0000256" key="2">
    <source>
        <dbReference type="ARBA" id="ARBA00022434"/>
    </source>
</evidence>
<feature type="binding site" evidence="5">
    <location>
        <position position="77"/>
    </location>
    <ligand>
        <name>Fe cation</name>
        <dbReference type="ChEBI" id="CHEBI:24875"/>
        <label>1</label>
    </ligand>
</feature>
<dbReference type="CDD" id="cd01056">
    <property type="entry name" value="Euk_Ferritin"/>
    <property type="match status" value="1"/>
</dbReference>
<dbReference type="AlphaFoldDB" id="A0AAJ6QM75"/>
<comment type="function">
    <text evidence="6">Stores iron in a soluble, non-toxic, readily available form. Important for iron homeostasis. Iron is taken up in the ferrous form and deposited as ferric hydroxides after oxidation.</text>
</comment>
<dbReference type="PROSITE" id="PS50905">
    <property type="entry name" value="FERRITIN_LIKE"/>
    <property type="match status" value="1"/>
</dbReference>
<dbReference type="InterPro" id="IPR008331">
    <property type="entry name" value="Ferritin_DPS_dom"/>
</dbReference>
<feature type="binding site" evidence="5">
    <location>
        <position position="192"/>
    </location>
    <ligand>
        <name>Fe cation</name>
        <dbReference type="ChEBI" id="CHEBI:24875"/>
        <label>1</label>
    </ligand>
</feature>
<dbReference type="SUPFAM" id="SSF47240">
    <property type="entry name" value="Ferritin-like"/>
    <property type="match status" value="1"/>
</dbReference>